<reference evidence="1" key="1">
    <citation type="submission" date="2020-08" db="EMBL/GenBank/DDBJ databases">
        <title>Genome public.</title>
        <authorList>
            <person name="Liu C."/>
            <person name="Sun Q."/>
        </authorList>
    </citation>
    <scope>NUCLEOTIDE SEQUENCE</scope>
    <source>
        <strain evidence="1">NSJ-28</strain>
    </source>
</reference>
<keyword evidence="2" id="KW-1185">Reference proteome</keyword>
<sequence length="125" mass="14097">MAKRRGQSNRYGADEMREKVEEYFAETEAAGRMPSVGGLALHLGFNSRTALQRYIDGSAADKTPLIDCVDIITRARSRIEEANIQALYDRDKTRGAQFVLQNGFGYTEKQEIRHDAVINVQITDE</sequence>
<dbReference type="Proteomes" id="UP000606499">
    <property type="component" value="Unassembled WGS sequence"/>
</dbReference>
<name>A0A923RX84_9FIRM</name>
<dbReference type="Pfam" id="PF16677">
    <property type="entry name" value="GP3_package"/>
    <property type="match status" value="1"/>
</dbReference>
<dbReference type="AlphaFoldDB" id="A0A923RX84"/>
<gene>
    <name evidence="1" type="ORF">H8S45_14890</name>
</gene>
<dbReference type="RefSeq" id="WP_186950423.1">
    <property type="nucleotide sequence ID" value="NZ_JACOPL010000026.1"/>
</dbReference>
<comment type="caution">
    <text evidence="1">The sequence shown here is derived from an EMBL/GenBank/DDBJ whole genome shotgun (WGS) entry which is preliminary data.</text>
</comment>
<accession>A0A923RX84</accession>
<dbReference type="EMBL" id="JACOPL010000026">
    <property type="protein sequence ID" value="MBC5726734.1"/>
    <property type="molecule type" value="Genomic_DNA"/>
</dbReference>
<evidence type="ECO:0000313" key="1">
    <source>
        <dbReference type="EMBL" id="MBC5726734.1"/>
    </source>
</evidence>
<organism evidence="1 2">
    <name type="scientific">Agathobaculum faecis</name>
    <dbReference type="NCBI Taxonomy" id="2763013"/>
    <lineage>
        <taxon>Bacteria</taxon>
        <taxon>Bacillati</taxon>
        <taxon>Bacillota</taxon>
        <taxon>Clostridia</taxon>
        <taxon>Eubacteriales</taxon>
        <taxon>Butyricicoccaceae</taxon>
        <taxon>Agathobaculum</taxon>
    </lineage>
</organism>
<evidence type="ECO:0000313" key="2">
    <source>
        <dbReference type="Proteomes" id="UP000606499"/>
    </source>
</evidence>
<proteinExistence type="predicted"/>
<protein>
    <submittedName>
        <fullName evidence="1">Uncharacterized protein</fullName>
    </submittedName>
</protein>
<dbReference type="InterPro" id="IPR032066">
    <property type="entry name" value="GP3_package"/>
</dbReference>